<feature type="compositionally biased region" description="Polar residues" evidence="1">
    <location>
        <begin position="57"/>
        <end position="68"/>
    </location>
</feature>
<gene>
    <name evidence="2" type="ORF">F0344_07575</name>
</gene>
<dbReference type="Gene3D" id="3.90.1140.10">
    <property type="entry name" value="Cyclic phosphodiesterase"/>
    <property type="match status" value="1"/>
</dbReference>
<dbReference type="Proteomes" id="UP000515307">
    <property type="component" value="Chromosome"/>
</dbReference>
<evidence type="ECO:0000313" key="2">
    <source>
        <dbReference type="EMBL" id="QNE74488.1"/>
    </source>
</evidence>
<evidence type="ECO:0000313" key="3">
    <source>
        <dbReference type="Proteomes" id="UP000515307"/>
    </source>
</evidence>
<reference evidence="3" key="1">
    <citation type="submission" date="2019-10" db="EMBL/GenBank/DDBJ databases">
        <title>Antimicrobial potential of Antarctic Bacteria.</title>
        <authorList>
            <person name="Benaud N."/>
            <person name="Edwards R.J."/>
            <person name="Ferrari B.C."/>
        </authorList>
    </citation>
    <scope>NUCLEOTIDE SEQUENCE [LARGE SCALE GENOMIC DNA]</scope>
    <source>
        <strain evidence="3">NBSH44</strain>
    </source>
</reference>
<sequence length="247" mass="27103">MAKRSARRRRSVRTVSGDLPPGAPTLGMRRKTRSQQWPQLSRDKIVRPIGRGPQMRQPESPSSPQRNGTFQLRTYTRAHDVLKDFPITPVALPWLHITVEQITDRVGADISTAERDALVAELGKQLAEIEPFDIMIGSLESYATGVIADVHPDEPLNELHTTVRAAIQAVRGPNATDYPTKVPHLTLGYAAEECDSDQVQRKLRNGVRPGHAPMRVDAVHLVDVTADAGAKTITWDHVATIPLGAGS</sequence>
<evidence type="ECO:0008006" key="4">
    <source>
        <dbReference type="Google" id="ProtNLM"/>
    </source>
</evidence>
<protein>
    <recommendedName>
        <fullName evidence="4">2'-5' RNA ligase family protein</fullName>
    </recommendedName>
</protein>
<accession>A0A7G7BGM3</accession>
<organism evidence="2 3">
    <name type="scientific">Streptomyces finlayi</name>
    <dbReference type="NCBI Taxonomy" id="67296"/>
    <lineage>
        <taxon>Bacteria</taxon>
        <taxon>Bacillati</taxon>
        <taxon>Actinomycetota</taxon>
        <taxon>Actinomycetes</taxon>
        <taxon>Kitasatosporales</taxon>
        <taxon>Streptomycetaceae</taxon>
        <taxon>Streptomyces</taxon>
    </lineage>
</organism>
<dbReference type="InterPro" id="IPR009097">
    <property type="entry name" value="Cyclic_Pdiesterase"/>
</dbReference>
<name>A0A7G7BGM3_9ACTN</name>
<dbReference type="AlphaFoldDB" id="A0A7G7BGM3"/>
<keyword evidence="3" id="KW-1185">Reference proteome</keyword>
<proteinExistence type="predicted"/>
<evidence type="ECO:0000256" key="1">
    <source>
        <dbReference type="SAM" id="MobiDB-lite"/>
    </source>
</evidence>
<feature type="region of interest" description="Disordered" evidence="1">
    <location>
        <begin position="1"/>
        <end position="68"/>
    </location>
</feature>
<dbReference type="EMBL" id="CP045702">
    <property type="protein sequence ID" value="QNE74488.1"/>
    <property type="molecule type" value="Genomic_DNA"/>
</dbReference>
<dbReference type="Pfam" id="PF13563">
    <property type="entry name" value="2_5_RNA_ligase2"/>
    <property type="match status" value="1"/>
</dbReference>
<feature type="compositionally biased region" description="Basic residues" evidence="1">
    <location>
        <begin position="1"/>
        <end position="12"/>
    </location>
</feature>
<dbReference type="SUPFAM" id="SSF55144">
    <property type="entry name" value="LigT-like"/>
    <property type="match status" value="1"/>
</dbReference>
<dbReference type="KEGG" id="sfiy:F0344_07575"/>